<organism evidence="1 2">
    <name type="scientific">Donghicola eburneus</name>
    <dbReference type="NCBI Taxonomy" id="393278"/>
    <lineage>
        <taxon>Bacteria</taxon>
        <taxon>Pseudomonadati</taxon>
        <taxon>Pseudomonadota</taxon>
        <taxon>Alphaproteobacteria</taxon>
        <taxon>Rhodobacterales</taxon>
        <taxon>Roseobacteraceae</taxon>
        <taxon>Donghicola</taxon>
    </lineage>
</organism>
<reference evidence="2" key="1">
    <citation type="submission" date="2016-09" db="EMBL/GenBank/DDBJ databases">
        <authorList>
            <person name="Wibberg D."/>
        </authorList>
    </citation>
    <scope>NUCLEOTIDE SEQUENCE [LARGE SCALE GENOMIC DNA]</scope>
</reference>
<name>A0A1M4N456_9RHOB</name>
<proteinExistence type="predicted"/>
<evidence type="ECO:0000313" key="2">
    <source>
        <dbReference type="Proteomes" id="UP000184085"/>
    </source>
</evidence>
<dbReference type="AlphaFoldDB" id="A0A1M4N456"/>
<sequence>MAAVCAAMMMTVSGAKVAEALETLPELRVEADDLTAAERGDPARLQVSLSERPRSEVTLLAYGDAECRVTPTKLVFRPRNWSRPQTLTVTAIPDAAPEGPHSCQPTVRLETRDRKFKAAAAALPKVAVHDDLVDRVADRLAAILRKDFSTTLVVQQSALDGMLTAALNRLKRGRYGLRCGETSPFDLAGQVEVKETKRGVSGTFGDAVYHCRTSQRRISSGRFALSTSDTLGRQSMLSYRHQREQQSSRTLRGFFLGGYGSETAVEKLGTGTITGAGAQGGFYGAERFRKVLMLSYYAAAATGRHSYDLEFAQTGGEIGTRGAYTYGAGLAGIALSGQRAAGPTILHPKAGMHMAYGQVGDTDVQADRAGLDVSGTVDIPDYKGLRSALELGVEYARPAPHGNGWDRSLWLAPKAQCLSDVLQGDLDCGSGLSVTYEVAHSVSGTSYSVTVDAEADRKTRRRSIALAQVQGLGENAGEARAFLALDDQAKPVYGYELSLDF</sequence>
<dbReference type="EMBL" id="FMJB01000061">
    <property type="protein sequence ID" value="SCM68784.1"/>
    <property type="molecule type" value="Genomic_DNA"/>
</dbReference>
<accession>A0A1M4N456</accession>
<protein>
    <submittedName>
        <fullName evidence="1">Putative secreted protein</fullName>
    </submittedName>
</protein>
<gene>
    <name evidence="1" type="ORF">KARMA_3014</name>
</gene>
<dbReference type="RefSeq" id="WP_072707711.1">
    <property type="nucleotide sequence ID" value="NZ_FMJB01000061.1"/>
</dbReference>
<keyword evidence="2" id="KW-1185">Reference proteome</keyword>
<dbReference type="Proteomes" id="UP000184085">
    <property type="component" value="Unassembled WGS sequence"/>
</dbReference>
<evidence type="ECO:0000313" key="1">
    <source>
        <dbReference type="EMBL" id="SCM68784.1"/>
    </source>
</evidence>